<gene>
    <name evidence="1" type="ORF">DN069_38480</name>
</gene>
<protein>
    <recommendedName>
        <fullName evidence="3">Exo-alpha-sialidase</fullName>
    </recommendedName>
</protein>
<evidence type="ECO:0000313" key="2">
    <source>
        <dbReference type="Proteomes" id="UP000248889"/>
    </source>
</evidence>
<sequence length="379" mass="39377">MAGATAAGLLLGVTACSSNGTSHQEDTGPGLYNHLNWTSWINAQDGWLGVARPCKTSSCHETLRTTDGGRTWTRISQPVDGDGEFGGLLPVTASILYRTDQDSSGSGALFVSTDAGGTWAPDPTRGGGAGVSTLSLAARGGTVIRAGYERQDPDCPDTGNCGDEIQVTTAGSDSWHTVVAPITNGASQNAKVVWQNDRVVYAGFFGEPDDSATDAVYLDSLLFRSLDGGRHWTPMPDPCRADHGGTTGLATAAGDRLAVVCGASSGPGAPTDVFLKVSTDDGITWGRWHFTSNANGIGHQIALTSSRIISATENGVQTSTDGGATWHDVESVQPGFNPSLVLSGFDGSDVGQVVDEHSNTMWTTSDGGAHWTRRDVSTS</sequence>
<evidence type="ECO:0008006" key="3">
    <source>
        <dbReference type="Google" id="ProtNLM"/>
    </source>
</evidence>
<dbReference type="EMBL" id="QKYN01000246">
    <property type="protein sequence ID" value="RAG80368.1"/>
    <property type="molecule type" value="Genomic_DNA"/>
</dbReference>
<dbReference type="AlphaFoldDB" id="A0A2X0IZF7"/>
<keyword evidence="2" id="KW-1185">Reference proteome</keyword>
<dbReference type="SUPFAM" id="SSF50939">
    <property type="entry name" value="Sialidases"/>
    <property type="match status" value="2"/>
</dbReference>
<dbReference type="CDD" id="cd15482">
    <property type="entry name" value="Sialidase_non-viral"/>
    <property type="match status" value="1"/>
</dbReference>
<proteinExistence type="predicted"/>
<name>A0A2X0IZF7_9ACTN</name>
<dbReference type="InterPro" id="IPR015943">
    <property type="entry name" value="WD40/YVTN_repeat-like_dom_sf"/>
</dbReference>
<organism evidence="1 2">
    <name type="scientific">Streptacidiphilus pinicola</name>
    <dbReference type="NCBI Taxonomy" id="2219663"/>
    <lineage>
        <taxon>Bacteria</taxon>
        <taxon>Bacillati</taxon>
        <taxon>Actinomycetota</taxon>
        <taxon>Actinomycetes</taxon>
        <taxon>Kitasatosporales</taxon>
        <taxon>Streptomycetaceae</taxon>
        <taxon>Streptacidiphilus</taxon>
    </lineage>
</organism>
<evidence type="ECO:0000313" key="1">
    <source>
        <dbReference type="EMBL" id="RAG80368.1"/>
    </source>
</evidence>
<dbReference type="Proteomes" id="UP000248889">
    <property type="component" value="Unassembled WGS sequence"/>
</dbReference>
<accession>A0A2X0IZF7</accession>
<dbReference type="Gene3D" id="2.130.10.10">
    <property type="entry name" value="YVTN repeat-like/Quinoprotein amine dehydrogenase"/>
    <property type="match status" value="1"/>
</dbReference>
<dbReference type="Gene3D" id="2.120.10.10">
    <property type="match status" value="1"/>
</dbReference>
<comment type="caution">
    <text evidence="1">The sequence shown here is derived from an EMBL/GenBank/DDBJ whole genome shotgun (WGS) entry which is preliminary data.</text>
</comment>
<dbReference type="InterPro" id="IPR036278">
    <property type="entry name" value="Sialidase_sf"/>
</dbReference>
<reference evidence="1 2" key="1">
    <citation type="submission" date="2018-06" db="EMBL/GenBank/DDBJ databases">
        <title>Streptacidiphilus pinicola sp. nov., isolated from pine grove soil.</title>
        <authorList>
            <person name="Roh S.G."/>
            <person name="Park S."/>
            <person name="Kim M.-K."/>
            <person name="Yun B.-R."/>
            <person name="Park J."/>
            <person name="Kim M.J."/>
            <person name="Kim Y.S."/>
            <person name="Kim S.B."/>
        </authorList>
    </citation>
    <scope>NUCLEOTIDE SEQUENCE [LARGE SCALE GENOMIC DNA]</scope>
    <source>
        <strain evidence="1 2">MMS16-CNU450</strain>
    </source>
</reference>